<name>A0A2W0CZ08_9BACL</name>
<proteinExistence type="predicted"/>
<feature type="transmembrane region" description="Helical" evidence="1">
    <location>
        <begin position="6"/>
        <end position="24"/>
    </location>
</feature>
<sequence length="162" mass="18626">MMNGQSDTIVIGVLAVILIIWLFYGLRNWLNRPVPVSLSGMQLNSDIPHSPVVDLLEAEGYEVIGGKMKIPLAFEVNESVYYSRLFVDYVAERDEIRYLVKTSRRKQPVEFTGPAIRDRFLYYLLLYPGCEGILYVDTEESSVKIIRLMDYEEDVYDGDDLS</sequence>
<reference evidence="2 3" key="1">
    <citation type="submission" date="2018-01" db="EMBL/GenBank/DDBJ databases">
        <title>Genome sequence of the PGP bacterium Paenibacillus illinoisensis E3.</title>
        <authorList>
            <person name="Rolli E."/>
            <person name="Marasco R."/>
            <person name="Bessem C."/>
            <person name="Michoud G."/>
            <person name="Gaiarsa S."/>
            <person name="Borin S."/>
            <person name="Daffonchio D."/>
        </authorList>
    </citation>
    <scope>NUCLEOTIDE SEQUENCE [LARGE SCALE GENOMIC DNA]</scope>
    <source>
        <strain evidence="2 3">E3</strain>
    </source>
</reference>
<dbReference type="Proteomes" id="UP000247459">
    <property type="component" value="Unassembled WGS sequence"/>
</dbReference>
<organism evidence="2 3">
    <name type="scientific">Paenibacillus illinoisensis</name>
    <dbReference type="NCBI Taxonomy" id="59845"/>
    <lineage>
        <taxon>Bacteria</taxon>
        <taxon>Bacillati</taxon>
        <taxon>Bacillota</taxon>
        <taxon>Bacilli</taxon>
        <taxon>Bacillales</taxon>
        <taxon>Paenibacillaceae</taxon>
        <taxon>Paenibacillus</taxon>
    </lineage>
</organism>
<keyword evidence="1" id="KW-0812">Transmembrane</keyword>
<evidence type="ECO:0000313" key="3">
    <source>
        <dbReference type="Proteomes" id="UP000247459"/>
    </source>
</evidence>
<accession>A0A2W0CZ08</accession>
<dbReference type="EMBL" id="PRLG01000019">
    <property type="protein sequence ID" value="PYY28891.1"/>
    <property type="molecule type" value="Genomic_DNA"/>
</dbReference>
<evidence type="ECO:0000313" key="2">
    <source>
        <dbReference type="EMBL" id="PYY28891.1"/>
    </source>
</evidence>
<protein>
    <submittedName>
        <fullName evidence="2">Uncharacterized protein</fullName>
    </submittedName>
</protein>
<dbReference type="AlphaFoldDB" id="A0A2W0CZ08"/>
<gene>
    <name evidence="2" type="ORF">PIL02S_02858</name>
</gene>
<keyword evidence="1" id="KW-0472">Membrane</keyword>
<comment type="caution">
    <text evidence="2">The sequence shown here is derived from an EMBL/GenBank/DDBJ whole genome shotgun (WGS) entry which is preliminary data.</text>
</comment>
<evidence type="ECO:0000256" key="1">
    <source>
        <dbReference type="SAM" id="Phobius"/>
    </source>
</evidence>
<keyword evidence="1" id="KW-1133">Transmembrane helix</keyword>